<evidence type="ECO:0000256" key="2">
    <source>
        <dbReference type="ARBA" id="ARBA00023125"/>
    </source>
</evidence>
<dbReference type="PANTHER" id="PTHR47894">
    <property type="entry name" value="HTH-TYPE TRANSCRIPTIONAL REGULATOR GADX"/>
    <property type="match status" value="1"/>
</dbReference>
<dbReference type="InterPro" id="IPR018060">
    <property type="entry name" value="HTH_AraC"/>
</dbReference>
<feature type="domain" description="HTH araC/xylS-type" evidence="4">
    <location>
        <begin position="167"/>
        <end position="264"/>
    </location>
</feature>
<dbReference type="SUPFAM" id="SSF46689">
    <property type="entry name" value="Homeodomain-like"/>
    <property type="match status" value="1"/>
</dbReference>
<evidence type="ECO:0000256" key="1">
    <source>
        <dbReference type="ARBA" id="ARBA00023015"/>
    </source>
</evidence>
<dbReference type="InterPro" id="IPR018062">
    <property type="entry name" value="HTH_AraC-typ_CS"/>
</dbReference>
<dbReference type="PROSITE" id="PS01124">
    <property type="entry name" value="HTH_ARAC_FAMILY_2"/>
    <property type="match status" value="1"/>
</dbReference>
<dbReference type="GO" id="GO:0000976">
    <property type="term" value="F:transcription cis-regulatory region binding"/>
    <property type="evidence" value="ECO:0007669"/>
    <property type="project" value="TreeGrafter"/>
</dbReference>
<dbReference type="PROSITE" id="PS00041">
    <property type="entry name" value="HTH_ARAC_FAMILY_1"/>
    <property type="match status" value="1"/>
</dbReference>
<dbReference type="PANTHER" id="PTHR47894:SF4">
    <property type="entry name" value="HTH-TYPE TRANSCRIPTIONAL REGULATOR GADX"/>
    <property type="match status" value="1"/>
</dbReference>
<proteinExistence type="predicted"/>
<dbReference type="SMART" id="SM00342">
    <property type="entry name" value="HTH_ARAC"/>
    <property type="match status" value="1"/>
</dbReference>
<keyword evidence="6" id="KW-1185">Reference proteome</keyword>
<protein>
    <submittedName>
        <fullName evidence="5">Helix-turn-helix domain-containing protein</fullName>
    </submittedName>
</protein>
<accession>A0A6L6Q6T8</accession>
<dbReference type="Proteomes" id="UP000484015">
    <property type="component" value="Unassembled WGS sequence"/>
</dbReference>
<evidence type="ECO:0000313" key="5">
    <source>
        <dbReference type="EMBL" id="MTW05164.1"/>
    </source>
</evidence>
<dbReference type="Pfam" id="PF12833">
    <property type="entry name" value="HTH_18"/>
    <property type="match status" value="1"/>
</dbReference>
<evidence type="ECO:0000259" key="4">
    <source>
        <dbReference type="PROSITE" id="PS01124"/>
    </source>
</evidence>
<name>A0A6L6Q6T8_9BURK</name>
<dbReference type="GO" id="GO:0003700">
    <property type="term" value="F:DNA-binding transcription factor activity"/>
    <property type="evidence" value="ECO:0007669"/>
    <property type="project" value="InterPro"/>
</dbReference>
<comment type="caution">
    <text evidence="5">The sequence shown here is derived from an EMBL/GenBank/DDBJ whole genome shotgun (WGS) entry which is preliminary data.</text>
</comment>
<keyword evidence="1" id="KW-0805">Transcription regulation</keyword>
<keyword evidence="2" id="KW-0238">DNA-binding</keyword>
<reference evidence="5 6" key="1">
    <citation type="submission" date="2019-11" db="EMBL/GenBank/DDBJ databases">
        <title>Type strains purchased from KCTC, JCM and DSMZ.</title>
        <authorList>
            <person name="Lu H."/>
        </authorList>
    </citation>
    <scope>NUCLEOTIDE SEQUENCE [LARGE SCALE GENOMIC DNA]</scope>
    <source>
        <strain evidence="5 6">KCTC 42409</strain>
    </source>
</reference>
<dbReference type="Gene3D" id="1.10.10.60">
    <property type="entry name" value="Homeodomain-like"/>
    <property type="match status" value="1"/>
</dbReference>
<keyword evidence="3" id="KW-0804">Transcription</keyword>
<dbReference type="AlphaFoldDB" id="A0A6L6Q6T8"/>
<organism evidence="5 6">
    <name type="scientific">Pseudoduganella ginsengisoli</name>
    <dbReference type="NCBI Taxonomy" id="1462440"/>
    <lineage>
        <taxon>Bacteria</taxon>
        <taxon>Pseudomonadati</taxon>
        <taxon>Pseudomonadota</taxon>
        <taxon>Betaproteobacteria</taxon>
        <taxon>Burkholderiales</taxon>
        <taxon>Oxalobacteraceae</taxon>
        <taxon>Telluria group</taxon>
        <taxon>Pseudoduganella</taxon>
    </lineage>
</organism>
<evidence type="ECO:0000256" key="3">
    <source>
        <dbReference type="ARBA" id="ARBA00023163"/>
    </source>
</evidence>
<gene>
    <name evidence="5" type="ORF">GM668_24105</name>
</gene>
<evidence type="ECO:0000313" key="6">
    <source>
        <dbReference type="Proteomes" id="UP000484015"/>
    </source>
</evidence>
<dbReference type="GO" id="GO:0005829">
    <property type="term" value="C:cytosol"/>
    <property type="evidence" value="ECO:0007669"/>
    <property type="project" value="TreeGrafter"/>
</dbReference>
<dbReference type="EMBL" id="WNLA01000021">
    <property type="protein sequence ID" value="MTW05164.1"/>
    <property type="molecule type" value="Genomic_DNA"/>
</dbReference>
<dbReference type="InterPro" id="IPR009057">
    <property type="entry name" value="Homeodomain-like_sf"/>
</dbReference>
<sequence length="266" mass="29134">MTALSAAAKAALAGGAPLPFSLYTSHTEQRILNAPILKPLLICVLAGVKHLGRDAELVCPAGSFVFLPNSPTIDMRNIPVNEEYCAMLIDFDHADFHQFQRSAVPARPHLLGPVDAVLAKTLQQFAEWSVYAPPGAWHFRKKELLQLLYQAGHHGVAAMAAPPSFSHQLHDMISADIAGDWSVKRVTAALAVSESTLLRNLKAEGTDLLAIVNRTRLGHALHLIQTTRDPIGRIADRCGYYSQSRFTEKFKLLFGVTPTGLRKTRL</sequence>